<keyword evidence="9 12" id="KW-0472">Membrane</keyword>
<dbReference type="GeneID" id="101853537"/>
<feature type="transmembrane region" description="Helical" evidence="12">
    <location>
        <begin position="95"/>
        <end position="114"/>
    </location>
</feature>
<name>A0ABM1VQM8_APLCA</name>
<evidence type="ECO:0000256" key="9">
    <source>
        <dbReference type="ARBA" id="ARBA00023136"/>
    </source>
</evidence>
<dbReference type="InterPro" id="IPR026612">
    <property type="entry name" value="STRA6-like"/>
</dbReference>
<evidence type="ECO:0000256" key="6">
    <source>
        <dbReference type="ARBA" id="ARBA00022893"/>
    </source>
</evidence>
<evidence type="ECO:0000256" key="2">
    <source>
        <dbReference type="ARBA" id="ARBA00014411"/>
    </source>
</evidence>
<evidence type="ECO:0000313" key="17">
    <source>
        <dbReference type="RefSeq" id="XP_035824720.1"/>
    </source>
</evidence>
<dbReference type="RefSeq" id="XP_005094797.1">
    <property type="nucleotide sequence ID" value="XM_005094740.3"/>
</dbReference>
<keyword evidence="5 12" id="KW-0812">Transmembrane</keyword>
<reference evidence="14 15" key="1">
    <citation type="submission" date="2025-05" db="UniProtKB">
        <authorList>
            <consortium name="RefSeq"/>
        </authorList>
    </citation>
    <scope>IDENTIFICATION</scope>
</reference>
<accession>A0ABM1VQM8</accession>
<proteinExistence type="predicted"/>
<keyword evidence="6" id="KW-0845">Vitamin A</keyword>
<organism evidence="13 17">
    <name type="scientific">Aplysia californica</name>
    <name type="common">California sea hare</name>
    <dbReference type="NCBI Taxonomy" id="6500"/>
    <lineage>
        <taxon>Eukaryota</taxon>
        <taxon>Metazoa</taxon>
        <taxon>Spiralia</taxon>
        <taxon>Lophotrochozoa</taxon>
        <taxon>Mollusca</taxon>
        <taxon>Gastropoda</taxon>
        <taxon>Heterobranchia</taxon>
        <taxon>Euthyneura</taxon>
        <taxon>Tectipleura</taxon>
        <taxon>Aplysiida</taxon>
        <taxon>Aplysioidea</taxon>
        <taxon>Aplysiidae</taxon>
        <taxon>Aplysia</taxon>
    </lineage>
</organism>
<keyword evidence="7 12" id="KW-1133">Transmembrane helix</keyword>
<protein>
    <recommendedName>
        <fullName evidence="2">Receptor for retinol uptake STRA6</fullName>
    </recommendedName>
</protein>
<feature type="transmembrane region" description="Helical" evidence="12">
    <location>
        <begin position="430"/>
        <end position="450"/>
    </location>
</feature>
<evidence type="ECO:0000256" key="10">
    <source>
        <dbReference type="ARBA" id="ARBA00023170"/>
    </source>
</evidence>
<dbReference type="Pfam" id="PF14752">
    <property type="entry name" value="RBP_receptor"/>
    <property type="match status" value="2"/>
</dbReference>
<evidence type="ECO:0000256" key="7">
    <source>
        <dbReference type="ARBA" id="ARBA00022989"/>
    </source>
</evidence>
<comment type="subcellular location">
    <subcellularLocation>
        <location evidence="1">Cell membrane</location>
        <topology evidence="1">Multi-pass membrane protein</topology>
    </subcellularLocation>
</comment>
<dbReference type="RefSeq" id="XP_005094800.1">
    <property type="nucleotide sequence ID" value="XM_005094743.3"/>
</dbReference>
<evidence type="ECO:0000256" key="5">
    <source>
        <dbReference type="ARBA" id="ARBA00022692"/>
    </source>
</evidence>
<keyword evidence="13" id="KW-1185">Reference proteome</keyword>
<evidence type="ECO:0000256" key="11">
    <source>
        <dbReference type="SAM" id="MobiDB-lite"/>
    </source>
</evidence>
<feature type="transmembrane region" description="Helical" evidence="12">
    <location>
        <begin position="120"/>
        <end position="142"/>
    </location>
</feature>
<keyword evidence="3" id="KW-0813">Transport</keyword>
<evidence type="ECO:0000313" key="16">
    <source>
        <dbReference type="RefSeq" id="XP_005094800.1"/>
    </source>
</evidence>
<evidence type="ECO:0000256" key="1">
    <source>
        <dbReference type="ARBA" id="ARBA00004651"/>
    </source>
</evidence>
<gene>
    <name evidence="14 15 16 17" type="primary">LOC101853537</name>
</gene>
<feature type="transmembrane region" description="Helical" evidence="12">
    <location>
        <begin position="482"/>
        <end position="501"/>
    </location>
</feature>
<evidence type="ECO:0000256" key="3">
    <source>
        <dbReference type="ARBA" id="ARBA00022448"/>
    </source>
</evidence>
<feature type="transmembrane region" description="Helical" evidence="12">
    <location>
        <begin position="6"/>
        <end position="28"/>
    </location>
</feature>
<feature type="region of interest" description="Disordered" evidence="11">
    <location>
        <begin position="568"/>
        <end position="587"/>
    </location>
</feature>
<feature type="transmembrane region" description="Helical" evidence="12">
    <location>
        <begin position="389"/>
        <end position="418"/>
    </location>
</feature>
<feature type="compositionally biased region" description="Acidic residues" evidence="11">
    <location>
        <begin position="572"/>
        <end position="586"/>
    </location>
</feature>
<evidence type="ECO:0000313" key="13">
    <source>
        <dbReference type="Proteomes" id="UP000694888"/>
    </source>
</evidence>
<dbReference type="Proteomes" id="UP000694888">
    <property type="component" value="Unplaced"/>
</dbReference>
<evidence type="ECO:0000313" key="15">
    <source>
        <dbReference type="RefSeq" id="XP_005094799.1"/>
    </source>
</evidence>
<keyword evidence="10" id="KW-0675">Receptor</keyword>
<dbReference type="PANTHER" id="PTHR21444">
    <property type="entry name" value="COILED-COIL DOMAIN-CONTAINING PROTEIN 180"/>
    <property type="match status" value="1"/>
</dbReference>
<dbReference type="RefSeq" id="XP_035824720.1">
    <property type="nucleotide sequence ID" value="XM_035968827.1"/>
</dbReference>
<feature type="region of interest" description="Disordered" evidence="11">
    <location>
        <begin position="687"/>
        <end position="709"/>
    </location>
</feature>
<dbReference type="RefSeq" id="XP_005094799.1">
    <property type="nucleotide sequence ID" value="XM_005094742.3"/>
</dbReference>
<evidence type="ECO:0000313" key="14">
    <source>
        <dbReference type="RefSeq" id="XP_005094797.1"/>
    </source>
</evidence>
<feature type="transmembrane region" description="Helical" evidence="12">
    <location>
        <begin position="322"/>
        <end position="349"/>
    </location>
</feature>
<evidence type="ECO:0000256" key="4">
    <source>
        <dbReference type="ARBA" id="ARBA00022475"/>
    </source>
</evidence>
<keyword evidence="4" id="KW-1003">Cell membrane</keyword>
<feature type="transmembrane region" description="Helical" evidence="12">
    <location>
        <begin position="182"/>
        <end position="203"/>
    </location>
</feature>
<sequence length="709" mass="80414">MALDGFNLQIINYYVLIPVSFIILYLSLLEKRKCKHRNCCNGRPGLIVPFHFLDGYGNRLAYALALGTTTNTVVSLITSKPTLEFDMPLWLKAPYFYMQALIGCLTCFPLLASITTRYTVIGSCTCILYSLTWGGLSIVQTVKEFGEARNRSTFAIFATFGLSAPSENDTAAIALLKGEVVMGNTPVIMCYLGLILISLWNLYHSFVSRTFVSKRQECTVWPHQEAHVKWLLSRSKIQAHYLSSSSSSSSRPSFISEMEKNTRLRLFKNYPFFRYPTKILVMAFVQLNVIYWMMTLLIVAIVRILETYLSSIVPGDESQREVFAIISGCSLFSLAASISVTGCQIFIAIRSYRYHMLRIYAGDRSFMPKIVETPQVILTRSMSYPGYQVAFVMWGFVISFVALMLITNGLSLTIYYLSYSDLLADTALNLVQLLSFPATVLLFFYLQVLLTKKVLMQEKVKENDENKPLNVDNRKFFEIVNFYSLFTNMAVGLFTCLLRILKSAFFGIFTVGRLDHSVFTRNQESSDKGFKIYLSVLLVDNAHNNPTMRVFAHLLWTKVLSTRYVQNCPGMDPEEDSKEDSEEDSELLTGERLSASLSLVTPDSPTSLWTSVDISDRVKSRRARTRWVLAFTLINNPQLQKLRKHALAYDLMLSTRRSELTDTEGDEGLESMERNNLTGILIDCSVEESESHQRELDGEPPETTPISLL</sequence>
<evidence type="ECO:0000256" key="8">
    <source>
        <dbReference type="ARBA" id="ARBA00023072"/>
    </source>
</evidence>
<dbReference type="PANTHER" id="PTHR21444:SF16">
    <property type="entry name" value="RECEPTOR FOR RETINOL UPTAKE STRA6"/>
    <property type="match status" value="1"/>
</dbReference>
<feature type="transmembrane region" description="Helical" evidence="12">
    <location>
        <begin position="279"/>
        <end position="302"/>
    </location>
</feature>
<keyword evidence="8" id="KW-0683">Retinol-binding</keyword>
<evidence type="ECO:0000256" key="12">
    <source>
        <dbReference type="SAM" id="Phobius"/>
    </source>
</evidence>